<dbReference type="EMBL" id="CM041553">
    <property type="protein sequence ID" value="KAI3352949.1"/>
    <property type="molecule type" value="Genomic_DNA"/>
</dbReference>
<sequence length="219" mass="24635">MHIYKLLSEAYRTAKHEVKAAMAALKEELSLHCSAVEQAISAELQQASLLQDHIAHTITEDMCEPMLKSLQHVIIPRLDRTLQEVAAPTCDAFAFTWQYFLETCDGIIDLASKNTSVKDSEKEVLTPLSGLGPHDARMWQCLDKLDLSSEGHAWLQETWGVHSGTWRPLVLKAQNALYKVVDTCAVMFSRLVSRYPCFSFDSSQLTAVLCRVKERVVKV</sequence>
<accession>A0ACB8VBQ3</accession>
<keyword evidence="2" id="KW-1185">Reference proteome</keyword>
<organism evidence="1 2">
    <name type="scientific">Scortum barcoo</name>
    <name type="common">barcoo grunter</name>
    <dbReference type="NCBI Taxonomy" id="214431"/>
    <lineage>
        <taxon>Eukaryota</taxon>
        <taxon>Metazoa</taxon>
        <taxon>Chordata</taxon>
        <taxon>Craniata</taxon>
        <taxon>Vertebrata</taxon>
        <taxon>Euteleostomi</taxon>
        <taxon>Actinopterygii</taxon>
        <taxon>Neopterygii</taxon>
        <taxon>Teleostei</taxon>
        <taxon>Neoteleostei</taxon>
        <taxon>Acanthomorphata</taxon>
        <taxon>Eupercaria</taxon>
        <taxon>Centrarchiformes</taxon>
        <taxon>Terapontoidei</taxon>
        <taxon>Terapontidae</taxon>
        <taxon>Scortum</taxon>
    </lineage>
</organism>
<comment type="caution">
    <text evidence="1">The sequence shown here is derived from an EMBL/GenBank/DDBJ whole genome shotgun (WGS) entry which is preliminary data.</text>
</comment>
<name>A0ACB8VBQ3_9TELE</name>
<protein>
    <submittedName>
        <fullName evidence="1">Uncharacterized protein</fullName>
    </submittedName>
</protein>
<evidence type="ECO:0000313" key="1">
    <source>
        <dbReference type="EMBL" id="KAI3352949.1"/>
    </source>
</evidence>
<proteinExistence type="predicted"/>
<reference evidence="1" key="1">
    <citation type="submission" date="2022-04" db="EMBL/GenBank/DDBJ databases">
        <title>Jade perch genome.</title>
        <authorList>
            <person name="Chao B."/>
        </authorList>
    </citation>
    <scope>NUCLEOTIDE SEQUENCE</scope>
    <source>
        <strain evidence="1">CB-2022</strain>
    </source>
</reference>
<gene>
    <name evidence="1" type="ORF">L3Q82_019515</name>
</gene>
<evidence type="ECO:0000313" key="2">
    <source>
        <dbReference type="Proteomes" id="UP000831701"/>
    </source>
</evidence>
<dbReference type="Proteomes" id="UP000831701">
    <property type="component" value="Chromosome 23"/>
</dbReference>